<keyword evidence="3 8" id="KW-0808">Transferase</keyword>
<dbReference type="InterPro" id="IPR036930">
    <property type="entry name" value="WGR_dom_sf"/>
</dbReference>
<dbReference type="SUPFAM" id="SSF142921">
    <property type="entry name" value="WGR domain-like"/>
    <property type="match status" value="1"/>
</dbReference>
<dbReference type="SUPFAM" id="SSF47587">
    <property type="entry name" value="Domain of poly(ADP-ribose) polymerase"/>
    <property type="match status" value="1"/>
</dbReference>
<evidence type="ECO:0000256" key="7">
    <source>
        <dbReference type="ARBA" id="ARBA00033987"/>
    </source>
</evidence>
<evidence type="ECO:0000256" key="6">
    <source>
        <dbReference type="ARBA" id="ARBA00023242"/>
    </source>
</evidence>
<dbReference type="InterPro" id="IPR012317">
    <property type="entry name" value="Poly(ADP-ribose)pol_cat_dom"/>
</dbReference>
<dbReference type="SMART" id="SM00773">
    <property type="entry name" value="WGR"/>
    <property type="match status" value="1"/>
</dbReference>
<comment type="catalytic activity">
    <reaction evidence="7">
        <text>NAD(+) + (ADP-D-ribosyl)n-acceptor = nicotinamide + (ADP-D-ribosyl)n+1-acceptor + H(+).</text>
        <dbReference type="EC" id="2.4.2.30"/>
    </reaction>
</comment>
<dbReference type="Pfam" id="PF05406">
    <property type="entry name" value="WGR"/>
    <property type="match status" value="1"/>
</dbReference>
<keyword evidence="6" id="KW-0539">Nucleus</keyword>
<keyword evidence="14" id="KW-1185">Reference proteome</keyword>
<dbReference type="EMBL" id="SPLM01000005">
    <property type="protein sequence ID" value="TMW67132.1"/>
    <property type="molecule type" value="Genomic_DNA"/>
</dbReference>
<evidence type="ECO:0000259" key="12">
    <source>
        <dbReference type="PROSITE" id="PS51977"/>
    </source>
</evidence>
<feature type="region of interest" description="Disordered" evidence="9">
    <location>
        <begin position="64"/>
        <end position="95"/>
    </location>
</feature>
<feature type="domain" description="PARP catalytic" evidence="10">
    <location>
        <begin position="437"/>
        <end position="692"/>
    </location>
</feature>
<dbReference type="PANTHER" id="PTHR10459:SF60">
    <property type="entry name" value="POLY [ADP-RIBOSE] POLYMERASE 2"/>
    <property type="match status" value="1"/>
</dbReference>
<dbReference type="Pfam" id="PF02877">
    <property type="entry name" value="PARP_reg"/>
    <property type="match status" value="1"/>
</dbReference>
<dbReference type="InterPro" id="IPR050800">
    <property type="entry name" value="ARTD/PARP"/>
</dbReference>
<evidence type="ECO:0000256" key="8">
    <source>
        <dbReference type="RuleBase" id="RU362114"/>
    </source>
</evidence>
<dbReference type="GO" id="GO:0003950">
    <property type="term" value="F:NAD+ poly-ADP-ribosyltransferase activity"/>
    <property type="evidence" value="ECO:0007669"/>
    <property type="project" value="UniProtKB-UniRule"/>
</dbReference>
<evidence type="ECO:0000313" key="14">
    <source>
        <dbReference type="Proteomes" id="UP000794436"/>
    </source>
</evidence>
<dbReference type="InterPro" id="IPR008893">
    <property type="entry name" value="WGR_domain"/>
</dbReference>
<comment type="caution">
    <text evidence="13">The sequence shown here is derived from an EMBL/GenBank/DDBJ whole genome shotgun (WGS) entry which is preliminary data.</text>
</comment>
<dbReference type="PANTHER" id="PTHR10459">
    <property type="entry name" value="DNA LIGASE"/>
    <property type="match status" value="1"/>
</dbReference>
<keyword evidence="2 8" id="KW-0328">Glycosyltransferase</keyword>
<dbReference type="PROSITE" id="PS51977">
    <property type="entry name" value="WGR"/>
    <property type="match status" value="1"/>
</dbReference>
<dbReference type="GO" id="GO:0070212">
    <property type="term" value="P:protein poly-ADP-ribosylation"/>
    <property type="evidence" value="ECO:0007669"/>
    <property type="project" value="TreeGrafter"/>
</dbReference>
<dbReference type="InterPro" id="IPR004102">
    <property type="entry name" value="Poly(ADP-ribose)pol_reg_dom"/>
</dbReference>
<dbReference type="Proteomes" id="UP000794436">
    <property type="component" value="Unassembled WGS sequence"/>
</dbReference>
<comment type="subcellular location">
    <subcellularLocation>
        <location evidence="1">Nucleus</location>
    </subcellularLocation>
</comment>
<evidence type="ECO:0000256" key="4">
    <source>
        <dbReference type="ARBA" id="ARBA00022695"/>
    </source>
</evidence>
<proteinExistence type="predicted"/>
<feature type="domain" description="WGR" evidence="12">
    <location>
        <begin position="146"/>
        <end position="243"/>
    </location>
</feature>
<dbReference type="PROSITE" id="PS51060">
    <property type="entry name" value="PARP_ALPHA_HD"/>
    <property type="match status" value="1"/>
</dbReference>
<dbReference type="InterPro" id="IPR036616">
    <property type="entry name" value="Poly(ADP-ribose)pol_reg_dom_sf"/>
</dbReference>
<dbReference type="GO" id="GO:0005730">
    <property type="term" value="C:nucleolus"/>
    <property type="evidence" value="ECO:0007669"/>
    <property type="project" value="TreeGrafter"/>
</dbReference>
<dbReference type="AlphaFoldDB" id="A0A8K1CP32"/>
<dbReference type="SUPFAM" id="SSF56399">
    <property type="entry name" value="ADP-ribosylation"/>
    <property type="match status" value="1"/>
</dbReference>
<evidence type="ECO:0000256" key="5">
    <source>
        <dbReference type="ARBA" id="ARBA00023027"/>
    </source>
</evidence>
<dbReference type="Gene3D" id="3.90.228.10">
    <property type="match status" value="1"/>
</dbReference>
<dbReference type="CDD" id="cd01437">
    <property type="entry name" value="parp_like"/>
    <property type="match status" value="1"/>
</dbReference>
<accession>A0A8K1CP32</accession>
<evidence type="ECO:0000313" key="13">
    <source>
        <dbReference type="EMBL" id="TMW67132.1"/>
    </source>
</evidence>
<evidence type="ECO:0000256" key="2">
    <source>
        <dbReference type="ARBA" id="ARBA00022676"/>
    </source>
</evidence>
<organism evidence="13 14">
    <name type="scientific">Pythium oligandrum</name>
    <name type="common">Mycoparasitic fungus</name>
    <dbReference type="NCBI Taxonomy" id="41045"/>
    <lineage>
        <taxon>Eukaryota</taxon>
        <taxon>Sar</taxon>
        <taxon>Stramenopiles</taxon>
        <taxon>Oomycota</taxon>
        <taxon>Peronosporomycetes</taxon>
        <taxon>Pythiales</taxon>
        <taxon>Pythiaceae</taxon>
        <taxon>Pythium</taxon>
    </lineage>
</organism>
<dbReference type="EC" id="2.4.2.-" evidence="8"/>
<keyword evidence="4" id="KW-0548">Nucleotidyltransferase</keyword>
<evidence type="ECO:0000259" key="11">
    <source>
        <dbReference type="PROSITE" id="PS51060"/>
    </source>
</evidence>
<dbReference type="GO" id="GO:1990404">
    <property type="term" value="F:NAD+-protein mono-ADP-ribosyltransferase activity"/>
    <property type="evidence" value="ECO:0007669"/>
    <property type="project" value="TreeGrafter"/>
</dbReference>
<dbReference type="Gene3D" id="1.20.142.10">
    <property type="entry name" value="Poly(ADP-ribose) polymerase, regulatory domain"/>
    <property type="match status" value="1"/>
</dbReference>
<dbReference type="Pfam" id="PF00644">
    <property type="entry name" value="PARP"/>
    <property type="match status" value="1"/>
</dbReference>
<dbReference type="GO" id="GO:0006302">
    <property type="term" value="P:double-strand break repair"/>
    <property type="evidence" value="ECO:0007669"/>
    <property type="project" value="TreeGrafter"/>
</dbReference>
<keyword evidence="5 8" id="KW-0520">NAD</keyword>
<dbReference type="PROSITE" id="PS51059">
    <property type="entry name" value="PARP_CATALYTIC"/>
    <property type="match status" value="1"/>
</dbReference>
<evidence type="ECO:0000259" key="10">
    <source>
        <dbReference type="PROSITE" id="PS51059"/>
    </source>
</evidence>
<sequence>MKTMPVLNTLVPEPLACRHSTNGRTSVMSKKRRVSPPAMGVVLSFIGATGTRSKRKAVAVAAVSTVPASDPPVLSPAEKKKKKGRKPSGVTASRRQQLARALGTGLLSVDERTEDEDDEYELLEMKPTPRRIVRPDPSLPGEYQGRVSVVEYQGAVYDAMLVRASVPQHSSEFVALQVLQTDDSGEFFVWTRSGHVGVTEQTLLEGPYYTRQEALAQFNALFVSKTLRSWTERDSIGYSEGSFTYIEIDHSSTEEDDSIVAVTATRKRRRSSSSSASRVKTIEQLSVHVDELPSHVRTPGSRLDEDVQSFLLMVTEAAEYEARAMYGVKQSHAKSTRSSSHISVALPLGRLSRATIMRGYDALHQIYDAIKCRADRTMLTHLSSRFYSVVPHSSPLEVIDSMIKLGRRVELLAALAVRLRREDAQSLELTQRLLAKNYLDECYDSLQCRLFPLSTSSHEYQLVDSYIFNSFCCYGTVHATTPSGSTGLSRHCVSNGKILNVFRIEKPSEAQRFEPFRAFPNRRVLWHGSRLGNWLSILTHGLLIKPCGVPHNGSAFGNGIYFTDKITRAMAYSHFSGKPGDRRQVFILSEVALGSCKQIANTSNAALSYVHHTSGGSARGSKAHHSCHGVGRCSSDTTGDYEDAFGAVWPLGKPTPAKEIPTSTLIHNEFVVYNPAQVRMRYIVVATDLGHY</sequence>
<evidence type="ECO:0000256" key="9">
    <source>
        <dbReference type="SAM" id="MobiDB-lite"/>
    </source>
</evidence>
<name>A0A8K1CP32_PYTOL</name>
<reference evidence="13" key="1">
    <citation type="submission" date="2019-03" db="EMBL/GenBank/DDBJ databases">
        <title>Long read genome sequence of the mycoparasitic Pythium oligandrum ATCC 38472 isolated from sugarbeet rhizosphere.</title>
        <authorList>
            <person name="Gaulin E."/>
        </authorList>
    </citation>
    <scope>NUCLEOTIDE SEQUENCE</scope>
    <source>
        <strain evidence="13">ATCC 38472_TT</strain>
    </source>
</reference>
<evidence type="ECO:0000256" key="3">
    <source>
        <dbReference type="ARBA" id="ARBA00022679"/>
    </source>
</evidence>
<protein>
    <recommendedName>
        <fullName evidence="8">Poly [ADP-ribose] polymerase</fullName>
        <shortName evidence="8">PARP</shortName>
        <ecNumber evidence="8">2.4.2.-</ecNumber>
    </recommendedName>
</protein>
<dbReference type="GO" id="GO:0016779">
    <property type="term" value="F:nucleotidyltransferase activity"/>
    <property type="evidence" value="ECO:0007669"/>
    <property type="project" value="UniProtKB-KW"/>
</dbReference>
<feature type="domain" description="PARP alpha-helical" evidence="11">
    <location>
        <begin position="300"/>
        <end position="426"/>
    </location>
</feature>
<gene>
    <name evidence="13" type="ORF">Poli38472_012248</name>
</gene>
<dbReference type="OrthoDB" id="2017365at2759"/>
<evidence type="ECO:0000256" key="1">
    <source>
        <dbReference type="ARBA" id="ARBA00004123"/>
    </source>
</evidence>